<dbReference type="Pfam" id="PF13977">
    <property type="entry name" value="TetR_C_6"/>
    <property type="match status" value="1"/>
</dbReference>
<evidence type="ECO:0000259" key="6">
    <source>
        <dbReference type="PROSITE" id="PS50977"/>
    </source>
</evidence>
<reference evidence="7 8" key="1">
    <citation type="submission" date="2016-04" db="EMBL/GenBank/DDBJ databases">
        <authorList>
            <consortium name="Pathogen Informatics"/>
        </authorList>
    </citation>
    <scope>NUCLEOTIDE SEQUENCE [LARGE SCALE GENOMIC DNA]</scope>
    <source>
        <strain evidence="7 8">H050680373</strain>
    </source>
</reference>
<evidence type="ECO:0000313" key="8">
    <source>
        <dbReference type="Proteomes" id="UP000076848"/>
    </source>
</evidence>
<evidence type="ECO:0000256" key="3">
    <source>
        <dbReference type="ARBA" id="ARBA00023125"/>
    </source>
</evidence>
<dbReference type="PANTHER" id="PTHR30055:SF234">
    <property type="entry name" value="HTH-TYPE TRANSCRIPTIONAL REGULATOR BETI"/>
    <property type="match status" value="1"/>
</dbReference>
<dbReference type="STRING" id="288768.SAMEA3906486_02568"/>
<dbReference type="InterPro" id="IPR001647">
    <property type="entry name" value="HTH_TetR"/>
</dbReference>
<evidence type="ECO:0000256" key="5">
    <source>
        <dbReference type="PROSITE-ProRule" id="PRU00335"/>
    </source>
</evidence>
<proteinExistence type="predicted"/>
<dbReference type="InterPro" id="IPR050109">
    <property type="entry name" value="HTH-type_TetR-like_transc_reg"/>
</dbReference>
<keyword evidence="4" id="KW-0804">Transcription</keyword>
<dbReference type="EMBL" id="FKIF01000006">
    <property type="protein sequence ID" value="SAI69554.1"/>
    <property type="molecule type" value="Genomic_DNA"/>
</dbReference>
<evidence type="ECO:0000256" key="1">
    <source>
        <dbReference type="ARBA" id="ARBA00022491"/>
    </source>
</evidence>
<keyword evidence="8" id="KW-1185">Reference proteome</keyword>
<dbReference type="Gene3D" id="1.10.357.10">
    <property type="entry name" value="Tetracycline Repressor, domain 2"/>
    <property type="match status" value="1"/>
</dbReference>
<keyword evidence="2" id="KW-0805">Transcription regulation</keyword>
<dbReference type="PRINTS" id="PR00455">
    <property type="entry name" value="HTHTETR"/>
</dbReference>
<sequence>MQDNRGLNATPPQAQGMKRLAEKNRKDLILDVAVELFSTQGFNNVSTRDLADRAGLSRSHLYHYFKDWPTLRRAAFVRFADNQYEKSLGDMTGLSPRQALASFLRECLPNLSDRSDAIWWDAWDEAVRDPELAAAFREIETRWLGLLATIIQQGVDDGDFRCAMPARVAKQLFCMAVGYADTLALADSAEANHIAFDEMIDAAHCLVGFKAG</sequence>
<organism evidence="7 8">
    <name type="scientific">Bordetella ansorpii</name>
    <dbReference type="NCBI Taxonomy" id="288768"/>
    <lineage>
        <taxon>Bacteria</taxon>
        <taxon>Pseudomonadati</taxon>
        <taxon>Pseudomonadota</taxon>
        <taxon>Betaproteobacteria</taxon>
        <taxon>Burkholderiales</taxon>
        <taxon>Alcaligenaceae</taxon>
        <taxon>Bordetella</taxon>
    </lineage>
</organism>
<protein>
    <submittedName>
        <fullName evidence="7">TetR family transcriptional regulator</fullName>
    </submittedName>
</protein>
<dbReference type="GO" id="GO:0000976">
    <property type="term" value="F:transcription cis-regulatory region binding"/>
    <property type="evidence" value="ECO:0007669"/>
    <property type="project" value="TreeGrafter"/>
</dbReference>
<keyword evidence="3 5" id="KW-0238">DNA-binding</keyword>
<keyword evidence="1" id="KW-0678">Repressor</keyword>
<evidence type="ECO:0000256" key="4">
    <source>
        <dbReference type="ARBA" id="ARBA00023163"/>
    </source>
</evidence>
<accession>A0A157SGU7</accession>
<feature type="DNA-binding region" description="H-T-H motif" evidence="5">
    <location>
        <begin position="46"/>
        <end position="65"/>
    </location>
</feature>
<evidence type="ECO:0000256" key="2">
    <source>
        <dbReference type="ARBA" id="ARBA00023015"/>
    </source>
</evidence>
<dbReference type="InterPro" id="IPR009057">
    <property type="entry name" value="Homeodomain-like_sf"/>
</dbReference>
<dbReference type="InterPro" id="IPR036271">
    <property type="entry name" value="Tet_transcr_reg_TetR-rel_C_sf"/>
</dbReference>
<dbReference type="SUPFAM" id="SSF46689">
    <property type="entry name" value="Homeodomain-like"/>
    <property type="match status" value="1"/>
</dbReference>
<dbReference type="PROSITE" id="PS50977">
    <property type="entry name" value="HTH_TETR_2"/>
    <property type="match status" value="1"/>
</dbReference>
<dbReference type="GO" id="GO:0003700">
    <property type="term" value="F:DNA-binding transcription factor activity"/>
    <property type="evidence" value="ECO:0007669"/>
    <property type="project" value="TreeGrafter"/>
</dbReference>
<name>A0A157SGU7_9BORD</name>
<dbReference type="SUPFAM" id="SSF48498">
    <property type="entry name" value="Tetracyclin repressor-like, C-terminal domain"/>
    <property type="match status" value="1"/>
</dbReference>
<dbReference type="PANTHER" id="PTHR30055">
    <property type="entry name" value="HTH-TYPE TRANSCRIPTIONAL REGULATOR RUTR"/>
    <property type="match status" value="1"/>
</dbReference>
<dbReference type="Pfam" id="PF00440">
    <property type="entry name" value="TetR_N"/>
    <property type="match status" value="1"/>
</dbReference>
<dbReference type="AlphaFoldDB" id="A0A157SGU7"/>
<evidence type="ECO:0000313" key="7">
    <source>
        <dbReference type="EMBL" id="SAI69554.1"/>
    </source>
</evidence>
<dbReference type="InterPro" id="IPR039538">
    <property type="entry name" value="BetI_C"/>
</dbReference>
<dbReference type="Proteomes" id="UP000076848">
    <property type="component" value="Unassembled WGS sequence"/>
</dbReference>
<gene>
    <name evidence="7" type="primary">kstR2_1</name>
    <name evidence="7" type="ORF">SAMEA3906486_02568</name>
</gene>
<feature type="domain" description="HTH tetR-type" evidence="6">
    <location>
        <begin position="23"/>
        <end position="83"/>
    </location>
</feature>